<dbReference type="PANTHER" id="PTHR35796">
    <property type="entry name" value="HYPOTHETICAL CYTOSOLIC PROTEIN"/>
    <property type="match status" value="1"/>
</dbReference>
<evidence type="ECO:0000256" key="1">
    <source>
        <dbReference type="SAM" id="Coils"/>
    </source>
</evidence>
<reference evidence="2" key="1">
    <citation type="submission" date="2021-12" db="EMBL/GenBank/DDBJ databases">
        <title>Prjna785345.</title>
        <authorList>
            <person name="Rujirawat T."/>
            <person name="Krajaejun T."/>
        </authorList>
    </citation>
    <scope>NUCLEOTIDE SEQUENCE</scope>
    <source>
        <strain evidence="2">Pi057C3</strain>
    </source>
</reference>
<dbReference type="AlphaFoldDB" id="A0AAD5Q5C6"/>
<organism evidence="2 3">
    <name type="scientific">Pythium insidiosum</name>
    <name type="common">Pythiosis disease agent</name>
    <dbReference type="NCBI Taxonomy" id="114742"/>
    <lineage>
        <taxon>Eukaryota</taxon>
        <taxon>Sar</taxon>
        <taxon>Stramenopiles</taxon>
        <taxon>Oomycota</taxon>
        <taxon>Peronosporomycetes</taxon>
        <taxon>Pythiales</taxon>
        <taxon>Pythiaceae</taxon>
        <taxon>Pythium</taxon>
    </lineage>
</organism>
<comment type="caution">
    <text evidence="2">The sequence shown here is derived from an EMBL/GenBank/DDBJ whole genome shotgun (WGS) entry which is preliminary data.</text>
</comment>
<protein>
    <recommendedName>
        <fullName evidence="4">M96 mating-specific protein family</fullName>
    </recommendedName>
</protein>
<feature type="coiled-coil region" evidence="1">
    <location>
        <begin position="94"/>
        <end position="135"/>
    </location>
</feature>
<proteinExistence type="predicted"/>
<gene>
    <name evidence="2" type="ORF">P43SY_004726</name>
</gene>
<dbReference type="PANTHER" id="PTHR35796:SF3">
    <property type="entry name" value="BHLH DOMAIN-CONTAINING PROTEIN"/>
    <property type="match status" value="1"/>
</dbReference>
<evidence type="ECO:0000313" key="3">
    <source>
        <dbReference type="Proteomes" id="UP001209570"/>
    </source>
</evidence>
<name>A0AAD5Q5C6_PYTIN</name>
<keyword evidence="3" id="KW-1185">Reference proteome</keyword>
<dbReference type="Proteomes" id="UP001209570">
    <property type="component" value="Unassembled WGS sequence"/>
</dbReference>
<evidence type="ECO:0008006" key="4">
    <source>
        <dbReference type="Google" id="ProtNLM"/>
    </source>
</evidence>
<accession>A0AAD5Q5C6</accession>
<dbReference type="EMBL" id="JAKCXM010000400">
    <property type="protein sequence ID" value="KAJ0394570.1"/>
    <property type="molecule type" value="Genomic_DNA"/>
</dbReference>
<evidence type="ECO:0000313" key="2">
    <source>
        <dbReference type="EMBL" id="KAJ0394570.1"/>
    </source>
</evidence>
<keyword evidence="1" id="KW-0175">Coiled coil</keyword>
<sequence>MCQLLGVADVPMETAELHTALEFADELPWLDLEDCEQPPSCLSTIDALMMELQPVQELESQLADLQERTHAVVPKSNKLDPREEHFKELWATMAKRQFEQRQQAELENAKLREMLQDQIRAAKSLEKLLRKQNNVELKSPKAAVISGVRSLKDASALDKDYIREDLLASLESQYRQLGSVLSDPRMLPGSAPLRDIAVRSNPVTGTFVEMVDTRVLPFKIHLSAEAVWRHMASDQLARIESMHEDVVEVTQDTIQKAFFGSMDVGSARGSVRGKVVFRRFTEATRVVLVWCALADPLEIGDISMNGILMRHMGWTVLEELSGRTSATLIRSYQVATPMFLDGDVVTHAQKVGALTTFSLHAIKIRLDTDQQCIENWLLQEAMLSE</sequence>